<organism evidence="1 2">
    <name type="scientific">Caerostris extrusa</name>
    <name type="common">Bark spider</name>
    <name type="synonym">Caerostris bankana</name>
    <dbReference type="NCBI Taxonomy" id="172846"/>
    <lineage>
        <taxon>Eukaryota</taxon>
        <taxon>Metazoa</taxon>
        <taxon>Ecdysozoa</taxon>
        <taxon>Arthropoda</taxon>
        <taxon>Chelicerata</taxon>
        <taxon>Arachnida</taxon>
        <taxon>Araneae</taxon>
        <taxon>Araneomorphae</taxon>
        <taxon>Entelegynae</taxon>
        <taxon>Araneoidea</taxon>
        <taxon>Araneidae</taxon>
        <taxon>Caerostris</taxon>
    </lineage>
</organism>
<feature type="non-terminal residue" evidence="1">
    <location>
        <position position="1"/>
    </location>
</feature>
<evidence type="ECO:0000313" key="2">
    <source>
        <dbReference type="Proteomes" id="UP001054945"/>
    </source>
</evidence>
<dbReference type="AlphaFoldDB" id="A0AAV4SYT9"/>
<sequence>KISKRYNQDILIAWRMPIPSIDIEVFVTLVYRALEDQQQASLESRNIKELFTVYMNPSFLYLLAKLIED</sequence>
<comment type="caution">
    <text evidence="1">The sequence shown here is derived from an EMBL/GenBank/DDBJ whole genome shotgun (WGS) entry which is preliminary data.</text>
</comment>
<protein>
    <submittedName>
        <fullName evidence="1">Uncharacterized protein</fullName>
    </submittedName>
</protein>
<reference evidence="1 2" key="1">
    <citation type="submission" date="2021-06" db="EMBL/GenBank/DDBJ databases">
        <title>Caerostris extrusa draft genome.</title>
        <authorList>
            <person name="Kono N."/>
            <person name="Arakawa K."/>
        </authorList>
    </citation>
    <scope>NUCLEOTIDE SEQUENCE [LARGE SCALE GENOMIC DNA]</scope>
</reference>
<dbReference type="EMBL" id="BPLR01010489">
    <property type="protein sequence ID" value="GIY39608.1"/>
    <property type="molecule type" value="Genomic_DNA"/>
</dbReference>
<gene>
    <name evidence="1" type="ORF">CEXT_543911</name>
</gene>
<keyword evidence="2" id="KW-1185">Reference proteome</keyword>
<proteinExistence type="predicted"/>
<dbReference type="Proteomes" id="UP001054945">
    <property type="component" value="Unassembled WGS sequence"/>
</dbReference>
<accession>A0AAV4SYT9</accession>
<evidence type="ECO:0000313" key="1">
    <source>
        <dbReference type="EMBL" id="GIY39608.1"/>
    </source>
</evidence>
<name>A0AAV4SYT9_CAEEX</name>